<evidence type="ECO:0000313" key="3">
    <source>
        <dbReference type="EMBL" id="GJT59164.1"/>
    </source>
</evidence>
<evidence type="ECO:0000313" key="4">
    <source>
        <dbReference type="Proteomes" id="UP001151760"/>
    </source>
</evidence>
<feature type="domain" description="SBP-type" evidence="2">
    <location>
        <begin position="100"/>
        <end position="179"/>
    </location>
</feature>
<accession>A0ABQ5F832</accession>
<keyword evidence="1" id="KW-0863">Zinc-finger</keyword>
<dbReference type="Proteomes" id="UP001151760">
    <property type="component" value="Unassembled WGS sequence"/>
</dbReference>
<dbReference type="SUPFAM" id="SSF103612">
    <property type="entry name" value="SBT domain"/>
    <property type="match status" value="1"/>
</dbReference>
<evidence type="ECO:0000259" key="2">
    <source>
        <dbReference type="PROSITE" id="PS51141"/>
    </source>
</evidence>
<proteinExistence type="predicted"/>
<reference evidence="3" key="2">
    <citation type="submission" date="2022-01" db="EMBL/GenBank/DDBJ databases">
        <authorList>
            <person name="Yamashiro T."/>
            <person name="Shiraishi A."/>
            <person name="Satake H."/>
            <person name="Nakayama K."/>
        </authorList>
    </citation>
    <scope>NUCLEOTIDE SEQUENCE</scope>
</reference>
<protein>
    <submittedName>
        <fullName evidence="3">Squamosa promoter-binding protein 1-like protein</fullName>
    </submittedName>
</protein>
<name>A0ABQ5F832_9ASTR</name>
<evidence type="ECO:0000256" key="1">
    <source>
        <dbReference type="PROSITE-ProRule" id="PRU00470"/>
    </source>
</evidence>
<keyword evidence="1" id="KW-0862">Zinc</keyword>
<dbReference type="InterPro" id="IPR036893">
    <property type="entry name" value="SBP_sf"/>
</dbReference>
<gene>
    <name evidence="3" type="ORF">Tco_1002697</name>
</gene>
<dbReference type="Gene3D" id="4.10.1100.10">
    <property type="entry name" value="Transcription factor, SBP-box domain"/>
    <property type="match status" value="1"/>
</dbReference>
<dbReference type="EMBL" id="BQNB010017084">
    <property type="protein sequence ID" value="GJT59164.1"/>
    <property type="molecule type" value="Genomic_DNA"/>
</dbReference>
<dbReference type="InterPro" id="IPR004333">
    <property type="entry name" value="SBP_dom"/>
</dbReference>
<sequence length="199" mass="22252">MFPFRFPLLGVGEDADEFLEGVRAAEEDDYGTTQFERAFTFSVALTLDLACCQLRERYTHGGQFARSGGEQSADQLLRDHVSIGHSSNAFGMLFKQGSIQLCCRIEGCTTDMTNYKTYRQTHKVCEIHAKAPIGKTPIDILAYYGRGTPIPFSESQQLDSKAGICNRRPQILFKQTEKVTKLFGYSDFIMPLSVLLIVG</sequence>
<keyword evidence="4" id="KW-1185">Reference proteome</keyword>
<organism evidence="3 4">
    <name type="scientific">Tanacetum coccineum</name>
    <dbReference type="NCBI Taxonomy" id="301880"/>
    <lineage>
        <taxon>Eukaryota</taxon>
        <taxon>Viridiplantae</taxon>
        <taxon>Streptophyta</taxon>
        <taxon>Embryophyta</taxon>
        <taxon>Tracheophyta</taxon>
        <taxon>Spermatophyta</taxon>
        <taxon>Magnoliopsida</taxon>
        <taxon>eudicotyledons</taxon>
        <taxon>Gunneridae</taxon>
        <taxon>Pentapetalae</taxon>
        <taxon>asterids</taxon>
        <taxon>campanulids</taxon>
        <taxon>Asterales</taxon>
        <taxon>Asteraceae</taxon>
        <taxon>Asteroideae</taxon>
        <taxon>Anthemideae</taxon>
        <taxon>Anthemidinae</taxon>
        <taxon>Tanacetum</taxon>
    </lineage>
</organism>
<dbReference type="Pfam" id="PF03110">
    <property type="entry name" value="SBP"/>
    <property type="match status" value="1"/>
</dbReference>
<reference evidence="3" key="1">
    <citation type="journal article" date="2022" name="Int. J. Mol. Sci.">
        <title>Draft Genome of Tanacetum Coccineum: Genomic Comparison of Closely Related Tanacetum-Family Plants.</title>
        <authorList>
            <person name="Yamashiro T."/>
            <person name="Shiraishi A."/>
            <person name="Nakayama K."/>
            <person name="Satake H."/>
        </authorList>
    </citation>
    <scope>NUCLEOTIDE SEQUENCE</scope>
</reference>
<dbReference type="PROSITE" id="PS51141">
    <property type="entry name" value="ZF_SBP"/>
    <property type="match status" value="1"/>
</dbReference>
<keyword evidence="1" id="KW-0479">Metal-binding</keyword>
<comment type="caution">
    <text evidence="3">The sequence shown here is derived from an EMBL/GenBank/DDBJ whole genome shotgun (WGS) entry which is preliminary data.</text>
</comment>